<reference evidence="6" key="1">
    <citation type="journal article" date="2020" name="bioRxiv">
        <title>Comparative genomics of Chlamydomonas.</title>
        <authorList>
            <person name="Craig R.J."/>
            <person name="Hasan A.R."/>
            <person name="Ness R.W."/>
            <person name="Keightley P.D."/>
        </authorList>
    </citation>
    <scope>NUCLEOTIDE SEQUENCE</scope>
    <source>
        <strain evidence="6">CCAP 11/70</strain>
    </source>
</reference>
<protein>
    <submittedName>
        <fullName evidence="6">Uncharacterized protein</fullName>
    </submittedName>
</protein>
<gene>
    <name evidence="6" type="ORF">HYH03_009049</name>
</gene>
<feature type="transmembrane region" description="Helical" evidence="5">
    <location>
        <begin position="129"/>
        <end position="149"/>
    </location>
</feature>
<evidence type="ECO:0000313" key="6">
    <source>
        <dbReference type="EMBL" id="KAG2492633.1"/>
    </source>
</evidence>
<evidence type="ECO:0000256" key="1">
    <source>
        <dbReference type="ARBA" id="ARBA00004141"/>
    </source>
</evidence>
<feature type="transmembrane region" description="Helical" evidence="5">
    <location>
        <begin position="74"/>
        <end position="96"/>
    </location>
</feature>
<feature type="transmembrane region" description="Helical" evidence="5">
    <location>
        <begin position="41"/>
        <end position="62"/>
    </location>
</feature>
<comment type="caution">
    <text evidence="6">The sequence shown here is derived from an EMBL/GenBank/DDBJ whole genome shotgun (WGS) entry which is preliminary data.</text>
</comment>
<keyword evidence="4 5" id="KW-0472">Membrane</keyword>
<feature type="transmembrane region" description="Helical" evidence="5">
    <location>
        <begin position="161"/>
        <end position="179"/>
    </location>
</feature>
<dbReference type="Proteomes" id="UP000612055">
    <property type="component" value="Unassembled WGS sequence"/>
</dbReference>
<dbReference type="GO" id="GO:0016020">
    <property type="term" value="C:membrane"/>
    <property type="evidence" value="ECO:0007669"/>
    <property type="project" value="UniProtKB-SubCell"/>
</dbReference>
<sequence length="249" mass="26344">MATAAHYRAPEYRSDPFDVEKGAALSAFAERTVRQGFVKKVFGLLAAQLALTTVIAGAFVASSAAKAFLVANPWVLMLSLLASFGILISFSVSTAARQQHPLNLVLMFAFTAAEGVLVGAASCHARTDIVLLAFGLTAGITAALAAYALTTKNDITMAGSALYSCLLGLIFAGLVGYFVRASAFNMLLSGVGAVVFSIYIVYDVQCLLGGDHKYAVSPDEYVFGAIAIYLDVINLFLHILRLLSEANRN</sequence>
<feature type="transmembrane region" description="Helical" evidence="5">
    <location>
        <begin position="102"/>
        <end position="122"/>
    </location>
</feature>
<feature type="transmembrane region" description="Helical" evidence="5">
    <location>
        <begin position="222"/>
        <end position="243"/>
    </location>
</feature>
<keyword evidence="3 5" id="KW-1133">Transmembrane helix</keyword>
<feature type="transmembrane region" description="Helical" evidence="5">
    <location>
        <begin position="186"/>
        <end position="202"/>
    </location>
</feature>
<accession>A0A835XYK3</accession>
<evidence type="ECO:0000256" key="4">
    <source>
        <dbReference type="ARBA" id="ARBA00023136"/>
    </source>
</evidence>
<keyword evidence="2 5" id="KW-0812">Transmembrane</keyword>
<comment type="subcellular location">
    <subcellularLocation>
        <location evidence="1">Membrane</location>
        <topology evidence="1">Multi-pass membrane protein</topology>
    </subcellularLocation>
</comment>
<dbReference type="AlphaFoldDB" id="A0A835XYK3"/>
<organism evidence="6 7">
    <name type="scientific">Edaphochlamys debaryana</name>
    <dbReference type="NCBI Taxonomy" id="47281"/>
    <lineage>
        <taxon>Eukaryota</taxon>
        <taxon>Viridiplantae</taxon>
        <taxon>Chlorophyta</taxon>
        <taxon>core chlorophytes</taxon>
        <taxon>Chlorophyceae</taxon>
        <taxon>CS clade</taxon>
        <taxon>Chlamydomonadales</taxon>
        <taxon>Chlamydomonadales incertae sedis</taxon>
        <taxon>Edaphochlamys</taxon>
    </lineage>
</organism>
<dbReference type="OrthoDB" id="7933078at2759"/>
<name>A0A835XYK3_9CHLO</name>
<dbReference type="InterPro" id="IPR006214">
    <property type="entry name" value="Bax_inhibitor_1-related"/>
</dbReference>
<evidence type="ECO:0000256" key="2">
    <source>
        <dbReference type="ARBA" id="ARBA00022692"/>
    </source>
</evidence>
<proteinExistence type="inferred from homology"/>
<evidence type="ECO:0000256" key="3">
    <source>
        <dbReference type="ARBA" id="ARBA00022989"/>
    </source>
</evidence>
<comment type="similarity">
    <text evidence="5">Belongs to the BI1 family.</text>
</comment>
<evidence type="ECO:0000256" key="5">
    <source>
        <dbReference type="RuleBase" id="RU004379"/>
    </source>
</evidence>
<dbReference type="Pfam" id="PF01027">
    <property type="entry name" value="Bax1-I"/>
    <property type="match status" value="1"/>
</dbReference>
<dbReference type="EMBL" id="JAEHOE010000043">
    <property type="protein sequence ID" value="KAG2492633.1"/>
    <property type="molecule type" value="Genomic_DNA"/>
</dbReference>
<dbReference type="PANTHER" id="PTHR23291">
    <property type="entry name" value="BAX INHIBITOR-RELATED"/>
    <property type="match status" value="1"/>
</dbReference>
<dbReference type="PANTHER" id="PTHR23291:SF50">
    <property type="entry name" value="PROTEIN LIFEGUARD 4"/>
    <property type="match status" value="1"/>
</dbReference>
<evidence type="ECO:0000313" key="7">
    <source>
        <dbReference type="Proteomes" id="UP000612055"/>
    </source>
</evidence>
<keyword evidence="7" id="KW-1185">Reference proteome</keyword>